<dbReference type="EMBL" id="JAHRIP010011584">
    <property type="protein sequence ID" value="MEQ2284626.1"/>
    <property type="molecule type" value="Genomic_DNA"/>
</dbReference>
<protein>
    <submittedName>
        <fullName evidence="3">Uncharacterized protein</fullName>
    </submittedName>
</protein>
<evidence type="ECO:0000256" key="1">
    <source>
        <dbReference type="SAM" id="MobiDB-lite"/>
    </source>
</evidence>
<reference evidence="3 4" key="1">
    <citation type="submission" date="2021-06" db="EMBL/GenBank/DDBJ databases">
        <authorList>
            <person name="Palmer J.M."/>
        </authorList>
    </citation>
    <scope>NUCLEOTIDE SEQUENCE [LARGE SCALE GENOMIC DNA]</scope>
    <source>
        <strain evidence="3 4">AS_MEX2019</strain>
        <tissue evidence="3">Muscle</tissue>
    </source>
</reference>
<comment type="caution">
    <text evidence="3">The sequence shown here is derived from an EMBL/GenBank/DDBJ whole genome shotgun (WGS) entry which is preliminary data.</text>
</comment>
<name>A0ABV0XTC5_9TELE</name>
<keyword evidence="4" id="KW-1185">Reference proteome</keyword>
<accession>A0ABV0XTC5</accession>
<evidence type="ECO:0000313" key="3">
    <source>
        <dbReference type="EMBL" id="MEQ2284626.1"/>
    </source>
</evidence>
<proteinExistence type="predicted"/>
<organism evidence="3 4">
    <name type="scientific">Ameca splendens</name>
    <dbReference type="NCBI Taxonomy" id="208324"/>
    <lineage>
        <taxon>Eukaryota</taxon>
        <taxon>Metazoa</taxon>
        <taxon>Chordata</taxon>
        <taxon>Craniata</taxon>
        <taxon>Vertebrata</taxon>
        <taxon>Euteleostomi</taxon>
        <taxon>Actinopterygii</taxon>
        <taxon>Neopterygii</taxon>
        <taxon>Teleostei</taxon>
        <taxon>Neoteleostei</taxon>
        <taxon>Acanthomorphata</taxon>
        <taxon>Ovalentaria</taxon>
        <taxon>Atherinomorphae</taxon>
        <taxon>Cyprinodontiformes</taxon>
        <taxon>Goodeidae</taxon>
        <taxon>Ameca</taxon>
    </lineage>
</organism>
<dbReference type="Proteomes" id="UP001469553">
    <property type="component" value="Unassembled WGS sequence"/>
</dbReference>
<sequence>MLRLLLLLLPGNNCTNQHCYSAGKPVIPETSGAQDPEARARPSPSARCFHSSEASRPKCDVTGEPLLKQTGI</sequence>
<feature type="region of interest" description="Disordered" evidence="1">
    <location>
        <begin position="25"/>
        <end position="72"/>
    </location>
</feature>
<feature type="chain" id="PRO_5045728134" evidence="2">
    <location>
        <begin position="17"/>
        <end position="72"/>
    </location>
</feature>
<feature type="signal peptide" evidence="2">
    <location>
        <begin position="1"/>
        <end position="16"/>
    </location>
</feature>
<evidence type="ECO:0000256" key="2">
    <source>
        <dbReference type="SAM" id="SignalP"/>
    </source>
</evidence>
<gene>
    <name evidence="3" type="ORF">AMECASPLE_023563</name>
</gene>
<keyword evidence="2" id="KW-0732">Signal</keyword>
<evidence type="ECO:0000313" key="4">
    <source>
        <dbReference type="Proteomes" id="UP001469553"/>
    </source>
</evidence>